<organism evidence="5">
    <name type="scientific">Nippostrongylus brasiliensis</name>
    <name type="common">Rat hookworm</name>
    <dbReference type="NCBI Taxonomy" id="27835"/>
    <lineage>
        <taxon>Eukaryota</taxon>
        <taxon>Metazoa</taxon>
        <taxon>Ecdysozoa</taxon>
        <taxon>Nematoda</taxon>
        <taxon>Chromadorea</taxon>
        <taxon>Rhabditida</taxon>
        <taxon>Rhabditina</taxon>
        <taxon>Rhabditomorpha</taxon>
        <taxon>Strongyloidea</taxon>
        <taxon>Heligmosomidae</taxon>
        <taxon>Nippostrongylus</taxon>
    </lineage>
</organism>
<dbReference type="AlphaFoldDB" id="A0A0N4YTT9"/>
<dbReference type="PANTHER" id="PTHR12598">
    <property type="entry name" value="COPPER HOMEOSTASIS PROTEIN CUTC"/>
    <property type="match status" value="1"/>
</dbReference>
<dbReference type="Pfam" id="PF03932">
    <property type="entry name" value="CutC"/>
    <property type="match status" value="1"/>
</dbReference>
<accession>A0A0N4YTT9</accession>
<dbReference type="GO" id="GO:0005507">
    <property type="term" value="F:copper ion binding"/>
    <property type="evidence" value="ECO:0007669"/>
    <property type="project" value="TreeGrafter"/>
</dbReference>
<evidence type="ECO:0000313" key="4">
    <source>
        <dbReference type="Proteomes" id="UP000271162"/>
    </source>
</evidence>
<comment type="similarity">
    <text evidence="1">Belongs to the CutC family.</text>
</comment>
<dbReference type="OMA" id="KINTIAY"/>
<keyword evidence="4" id="KW-1185">Reference proteome</keyword>
<evidence type="ECO:0000313" key="3">
    <source>
        <dbReference type="EMBL" id="VDL84399.1"/>
    </source>
</evidence>
<proteinExistence type="inferred from homology"/>
<evidence type="ECO:0000313" key="5">
    <source>
        <dbReference type="WBParaSite" id="NBR_0002066101-mRNA-1"/>
    </source>
</evidence>
<dbReference type="Proteomes" id="UP000271162">
    <property type="component" value="Unassembled WGS sequence"/>
</dbReference>
<gene>
    <name evidence="3" type="ORF">NBR_LOCUS20662</name>
</gene>
<dbReference type="InterPro" id="IPR005627">
    <property type="entry name" value="CutC-like"/>
</dbReference>
<sequence>MGGRLEICIDSYESASNAVKGGADQLEVCSCVALGGLTPSIGLVRRLRASFPQMPLFAMLRPRGGNFIYTDEEVEVMLEDLRAFKAAGVTGFVFGALTLAGELDESVCAVLLRAAKPAPCTLHRAFDLIEDWSGALESAVKLGFKAILTRIARLDAVLKPPKTTVLVPQ</sequence>
<dbReference type="EMBL" id="UYSL01025380">
    <property type="protein sequence ID" value="VDL84399.1"/>
    <property type="molecule type" value="Genomic_DNA"/>
</dbReference>
<dbReference type="STRING" id="27835.A0A0N4YTT9"/>
<dbReference type="SUPFAM" id="SSF110395">
    <property type="entry name" value="CutC-like"/>
    <property type="match status" value="1"/>
</dbReference>
<dbReference type="InterPro" id="IPR036822">
    <property type="entry name" value="CutC-like_dom_sf"/>
</dbReference>
<protein>
    <recommendedName>
        <fullName evidence="2">Copper homeostasis protein cutC homolog</fullName>
    </recommendedName>
</protein>
<reference evidence="5" key="1">
    <citation type="submission" date="2017-02" db="UniProtKB">
        <authorList>
            <consortium name="WormBaseParasite"/>
        </authorList>
    </citation>
    <scope>IDENTIFICATION</scope>
</reference>
<dbReference type="WBParaSite" id="NBR_0002066101-mRNA-1">
    <property type="protein sequence ID" value="NBR_0002066101-mRNA-1"/>
    <property type="gene ID" value="NBR_0002066101"/>
</dbReference>
<name>A0A0N4YTT9_NIPBR</name>
<evidence type="ECO:0000256" key="1">
    <source>
        <dbReference type="ARBA" id="ARBA00007768"/>
    </source>
</evidence>
<evidence type="ECO:0000256" key="2">
    <source>
        <dbReference type="ARBA" id="ARBA00019014"/>
    </source>
</evidence>
<dbReference type="PANTHER" id="PTHR12598:SF0">
    <property type="entry name" value="COPPER HOMEOSTASIS PROTEIN CUTC HOMOLOG"/>
    <property type="match status" value="1"/>
</dbReference>
<reference evidence="3 4" key="2">
    <citation type="submission" date="2018-11" db="EMBL/GenBank/DDBJ databases">
        <authorList>
            <consortium name="Pathogen Informatics"/>
        </authorList>
    </citation>
    <scope>NUCLEOTIDE SEQUENCE [LARGE SCALE GENOMIC DNA]</scope>
</reference>
<dbReference type="Gene3D" id="3.20.20.380">
    <property type="entry name" value="Copper homeostasis (CutC) domain"/>
    <property type="match status" value="1"/>
</dbReference>